<feature type="binding site" evidence="18">
    <location>
        <position position="182"/>
    </location>
    <ligand>
        <name>Zn(2+)</name>
        <dbReference type="ChEBI" id="CHEBI:29105"/>
    </ligand>
</feature>
<dbReference type="InterPro" id="IPR016037">
    <property type="entry name" value="DHQ_synth_AroB"/>
</dbReference>
<feature type="binding site" evidence="18">
    <location>
        <position position="245"/>
    </location>
    <ligand>
        <name>Zn(2+)</name>
        <dbReference type="ChEBI" id="CHEBI:29105"/>
    </ligand>
</feature>
<feature type="domain" description="3-dehydroquinate synthase N-terminal" evidence="19">
    <location>
        <begin position="65"/>
        <end position="177"/>
    </location>
</feature>
<reference evidence="22" key="1">
    <citation type="journal article" date="2019" name="Int. J. Syst. Evol. Microbiol.">
        <title>The Global Catalogue of Microorganisms (GCM) 10K type strain sequencing project: providing services to taxonomists for standard genome sequencing and annotation.</title>
        <authorList>
            <consortium name="The Broad Institute Genomics Platform"/>
            <consortium name="The Broad Institute Genome Sequencing Center for Infectious Disease"/>
            <person name="Wu L."/>
            <person name="Ma J."/>
        </authorList>
    </citation>
    <scope>NUCLEOTIDE SEQUENCE [LARGE SCALE GENOMIC DNA]</scope>
    <source>
        <strain evidence="22">KCTC 42953</strain>
    </source>
</reference>
<dbReference type="HAMAP" id="MF_00110">
    <property type="entry name" value="DHQ_synthase"/>
    <property type="match status" value="1"/>
</dbReference>
<feature type="domain" description="3-dehydroquinate synthase C-terminal" evidence="20">
    <location>
        <begin position="179"/>
        <end position="322"/>
    </location>
</feature>
<keyword evidence="22" id="KW-1185">Reference proteome</keyword>
<comment type="pathway">
    <text evidence="5 18">Metabolic intermediate biosynthesis; chorismate biosynthesis; chorismate from D-erythrose 4-phosphate and phosphoenolpyruvate: step 2/7.</text>
</comment>
<comment type="catalytic activity">
    <reaction evidence="1 18">
        <text>7-phospho-2-dehydro-3-deoxy-D-arabino-heptonate = 3-dehydroquinate + phosphate</text>
        <dbReference type="Rhea" id="RHEA:21968"/>
        <dbReference type="ChEBI" id="CHEBI:32364"/>
        <dbReference type="ChEBI" id="CHEBI:43474"/>
        <dbReference type="ChEBI" id="CHEBI:58394"/>
        <dbReference type="EC" id="4.2.3.4"/>
    </reaction>
</comment>
<dbReference type="PANTHER" id="PTHR43622">
    <property type="entry name" value="3-DEHYDROQUINATE SYNTHASE"/>
    <property type="match status" value="1"/>
</dbReference>
<evidence type="ECO:0000256" key="5">
    <source>
        <dbReference type="ARBA" id="ARBA00004661"/>
    </source>
</evidence>
<feature type="binding site" evidence="18">
    <location>
        <begin position="69"/>
        <end position="74"/>
    </location>
    <ligand>
        <name>NAD(+)</name>
        <dbReference type="ChEBI" id="CHEBI:57540"/>
    </ligand>
</feature>
<evidence type="ECO:0000256" key="7">
    <source>
        <dbReference type="ARBA" id="ARBA00013031"/>
    </source>
</evidence>
<dbReference type="InterPro" id="IPR056179">
    <property type="entry name" value="DHQS_C"/>
</dbReference>
<dbReference type="RefSeq" id="WP_077409452.1">
    <property type="nucleotide sequence ID" value="NZ_JBHRTS010000001.1"/>
</dbReference>
<evidence type="ECO:0000256" key="12">
    <source>
        <dbReference type="ARBA" id="ARBA00022741"/>
    </source>
</evidence>
<evidence type="ECO:0000256" key="11">
    <source>
        <dbReference type="ARBA" id="ARBA00022723"/>
    </source>
</evidence>
<name>A0ABV7J946_9GAMM</name>
<evidence type="ECO:0000256" key="13">
    <source>
        <dbReference type="ARBA" id="ARBA00022833"/>
    </source>
</evidence>
<keyword evidence="11 18" id="KW-0479">Metal-binding</keyword>
<comment type="cofactor">
    <cofactor evidence="2 18">
        <name>NAD(+)</name>
        <dbReference type="ChEBI" id="CHEBI:57540"/>
    </cofactor>
</comment>
<feature type="binding site" evidence="18">
    <location>
        <position position="261"/>
    </location>
    <ligand>
        <name>Zn(2+)</name>
        <dbReference type="ChEBI" id="CHEBI:29105"/>
    </ligand>
</feature>
<keyword evidence="17 18" id="KW-0170">Cobalt</keyword>
<evidence type="ECO:0000256" key="6">
    <source>
        <dbReference type="ARBA" id="ARBA00005412"/>
    </source>
</evidence>
<evidence type="ECO:0000256" key="9">
    <source>
        <dbReference type="ARBA" id="ARBA00022490"/>
    </source>
</evidence>
<dbReference type="PANTHER" id="PTHR43622:SF7">
    <property type="entry name" value="3-DEHYDROQUINATE SYNTHASE, CHLOROPLASTIC"/>
    <property type="match status" value="1"/>
</dbReference>
<comment type="subcellular location">
    <subcellularLocation>
        <location evidence="4 18">Cytoplasm</location>
    </subcellularLocation>
</comment>
<protein>
    <recommendedName>
        <fullName evidence="8 18">3-dehydroquinate synthase</fullName>
        <shortName evidence="18">DHQS</shortName>
        <ecNumber evidence="7 18">4.2.3.4</ecNumber>
    </recommendedName>
</protein>
<dbReference type="EC" id="4.2.3.4" evidence="7 18"/>
<evidence type="ECO:0000256" key="18">
    <source>
        <dbReference type="HAMAP-Rule" id="MF_00110"/>
    </source>
</evidence>
<gene>
    <name evidence="18 21" type="primary">aroB</name>
    <name evidence="21" type="ORF">ACFODZ_00840</name>
</gene>
<comment type="function">
    <text evidence="3 18">Catalyzes the conversion of 3-deoxy-D-arabino-heptulosonate 7-phosphate (DAHP) to dehydroquinate (DHQ).</text>
</comment>
<evidence type="ECO:0000259" key="20">
    <source>
        <dbReference type="Pfam" id="PF24621"/>
    </source>
</evidence>
<sequence length="361" mass="39397">MRTELNIELPGGTYPIIIDASQFAISALKNRLSGKKIMIVTNDVVAPLYLQEVTDLFAGHQVHHCVVGDGENHKSVDSWLQILDELARCQFNRSDVLVSLGGGIVCDMTGFAAASWMRGMDFIQIPTTLLAQIDASVGGKTGVNHPAGKNLIGAFHQPMAVLINARTLKSLPAREFNAGIGEAIKYAGINQPEFYNWLNIHQQAIRDQDEEILLELIARCCRFKAAVVESDEKEQGIRALLNLGHTFGHAIETVTDYAYLHGEAVAVGMVMAAELSAQLGHCGSDIRKMLENLLQAFDLPIMLDANVPAEDLLQLMKADKKVINDRHRLILMKGLGAAFIAEGIANEDILTTIESCQEGQS</sequence>
<dbReference type="SUPFAM" id="SSF56796">
    <property type="entry name" value="Dehydroquinate synthase-like"/>
    <property type="match status" value="1"/>
</dbReference>
<keyword evidence="16 18" id="KW-0456">Lyase</keyword>
<dbReference type="GO" id="GO:0003856">
    <property type="term" value="F:3-dehydroquinate synthase activity"/>
    <property type="evidence" value="ECO:0007669"/>
    <property type="project" value="UniProtKB-EC"/>
</dbReference>
<evidence type="ECO:0000256" key="16">
    <source>
        <dbReference type="ARBA" id="ARBA00023239"/>
    </source>
</evidence>
<dbReference type="EMBL" id="JBHRTS010000001">
    <property type="protein sequence ID" value="MFC3192773.1"/>
    <property type="molecule type" value="Genomic_DNA"/>
</dbReference>
<evidence type="ECO:0000259" key="19">
    <source>
        <dbReference type="Pfam" id="PF01761"/>
    </source>
</evidence>
<dbReference type="PIRSF" id="PIRSF001455">
    <property type="entry name" value="DHQ_synth"/>
    <property type="match status" value="1"/>
</dbReference>
<evidence type="ECO:0000256" key="3">
    <source>
        <dbReference type="ARBA" id="ARBA00003485"/>
    </source>
</evidence>
<dbReference type="InterPro" id="IPR030960">
    <property type="entry name" value="DHQS/DOIS_N"/>
</dbReference>
<dbReference type="Gene3D" id="1.20.1090.10">
    <property type="entry name" value="Dehydroquinate synthase-like - alpha domain"/>
    <property type="match status" value="1"/>
</dbReference>
<comment type="similarity">
    <text evidence="6 18">Belongs to the sugar phosphate cyclases superfamily. Dehydroquinate synthase family.</text>
</comment>
<accession>A0ABV7J946</accession>
<evidence type="ECO:0000256" key="15">
    <source>
        <dbReference type="ARBA" id="ARBA00023141"/>
    </source>
</evidence>
<evidence type="ECO:0000256" key="2">
    <source>
        <dbReference type="ARBA" id="ARBA00001911"/>
    </source>
</evidence>
<keyword evidence="13 18" id="KW-0862">Zinc</keyword>
<keyword evidence="12 18" id="KW-0547">Nucleotide-binding</keyword>
<evidence type="ECO:0000313" key="22">
    <source>
        <dbReference type="Proteomes" id="UP001595533"/>
    </source>
</evidence>
<dbReference type="Proteomes" id="UP001595533">
    <property type="component" value="Unassembled WGS sequence"/>
</dbReference>
<evidence type="ECO:0000256" key="17">
    <source>
        <dbReference type="ARBA" id="ARBA00023285"/>
    </source>
</evidence>
<dbReference type="NCBIfam" id="TIGR01357">
    <property type="entry name" value="aroB"/>
    <property type="match status" value="1"/>
</dbReference>
<dbReference type="CDD" id="cd08195">
    <property type="entry name" value="DHQS"/>
    <property type="match status" value="1"/>
</dbReference>
<dbReference type="Pfam" id="PF01761">
    <property type="entry name" value="DHQ_synthase"/>
    <property type="match status" value="1"/>
</dbReference>
<keyword evidence="15 18" id="KW-0057">Aromatic amino acid biosynthesis</keyword>
<dbReference type="Gene3D" id="3.40.50.1970">
    <property type="match status" value="1"/>
</dbReference>
<keyword evidence="9 18" id="KW-0963">Cytoplasm</keyword>
<evidence type="ECO:0000256" key="4">
    <source>
        <dbReference type="ARBA" id="ARBA00004496"/>
    </source>
</evidence>
<proteinExistence type="inferred from homology"/>
<dbReference type="Pfam" id="PF24621">
    <property type="entry name" value="DHQS_C"/>
    <property type="match status" value="1"/>
</dbReference>
<evidence type="ECO:0000256" key="8">
    <source>
        <dbReference type="ARBA" id="ARBA00017684"/>
    </source>
</evidence>
<evidence type="ECO:0000256" key="14">
    <source>
        <dbReference type="ARBA" id="ARBA00023027"/>
    </source>
</evidence>
<feature type="binding site" evidence="18">
    <location>
        <position position="140"/>
    </location>
    <ligand>
        <name>NAD(+)</name>
        <dbReference type="ChEBI" id="CHEBI:57540"/>
    </ligand>
</feature>
<organism evidence="21 22">
    <name type="scientific">Marinicella sediminis</name>
    <dbReference type="NCBI Taxonomy" id="1792834"/>
    <lineage>
        <taxon>Bacteria</taxon>
        <taxon>Pseudomonadati</taxon>
        <taxon>Pseudomonadota</taxon>
        <taxon>Gammaproteobacteria</taxon>
        <taxon>Lysobacterales</taxon>
        <taxon>Marinicellaceae</taxon>
        <taxon>Marinicella</taxon>
    </lineage>
</organism>
<keyword evidence="10 18" id="KW-0028">Amino-acid biosynthesis</keyword>
<feature type="binding site" evidence="18">
    <location>
        <begin position="127"/>
        <end position="128"/>
    </location>
    <ligand>
        <name>NAD(+)</name>
        <dbReference type="ChEBI" id="CHEBI:57540"/>
    </ligand>
</feature>
<comment type="cofactor">
    <cofactor evidence="18">
        <name>Co(2+)</name>
        <dbReference type="ChEBI" id="CHEBI:48828"/>
    </cofactor>
    <cofactor evidence="18">
        <name>Zn(2+)</name>
        <dbReference type="ChEBI" id="CHEBI:29105"/>
    </cofactor>
    <text evidence="18">Binds 1 divalent metal cation per subunit. Can use either Co(2+) or Zn(2+).</text>
</comment>
<comment type="caution">
    <text evidence="21">The sequence shown here is derived from an EMBL/GenBank/DDBJ whole genome shotgun (WGS) entry which is preliminary data.</text>
</comment>
<comment type="caution">
    <text evidence="18">Lacks conserved residue(s) required for the propagation of feature annotation.</text>
</comment>
<evidence type="ECO:0000256" key="1">
    <source>
        <dbReference type="ARBA" id="ARBA00001393"/>
    </source>
</evidence>
<feature type="binding site" evidence="18">
    <location>
        <position position="149"/>
    </location>
    <ligand>
        <name>NAD(+)</name>
        <dbReference type="ChEBI" id="CHEBI:57540"/>
    </ligand>
</feature>
<evidence type="ECO:0000313" key="21">
    <source>
        <dbReference type="EMBL" id="MFC3192773.1"/>
    </source>
</evidence>
<evidence type="ECO:0000256" key="10">
    <source>
        <dbReference type="ARBA" id="ARBA00022605"/>
    </source>
</evidence>
<keyword evidence="14 18" id="KW-0520">NAD</keyword>
<dbReference type="InterPro" id="IPR030963">
    <property type="entry name" value="DHQ_synth_fam"/>
</dbReference>
<dbReference type="InterPro" id="IPR050071">
    <property type="entry name" value="Dehydroquinate_synthase"/>
</dbReference>